<reference evidence="1" key="1">
    <citation type="submission" date="2023-11" db="EMBL/GenBank/DDBJ databases">
        <authorList>
            <person name="Poullet M."/>
        </authorList>
    </citation>
    <scope>NUCLEOTIDE SEQUENCE</scope>
    <source>
        <strain evidence="1">E1834</strain>
    </source>
</reference>
<keyword evidence="2" id="KW-1185">Reference proteome</keyword>
<gene>
    <name evidence="1" type="ORF">MENTE1834_LOCUS45741</name>
</gene>
<organism evidence="1 2">
    <name type="scientific">Meloidogyne enterolobii</name>
    <name type="common">Root-knot nematode worm</name>
    <name type="synonym">Meloidogyne mayaguensis</name>
    <dbReference type="NCBI Taxonomy" id="390850"/>
    <lineage>
        <taxon>Eukaryota</taxon>
        <taxon>Metazoa</taxon>
        <taxon>Ecdysozoa</taxon>
        <taxon>Nematoda</taxon>
        <taxon>Chromadorea</taxon>
        <taxon>Rhabditida</taxon>
        <taxon>Tylenchina</taxon>
        <taxon>Tylenchomorpha</taxon>
        <taxon>Tylenchoidea</taxon>
        <taxon>Meloidogynidae</taxon>
        <taxon>Meloidogyninae</taxon>
        <taxon>Meloidogyne</taxon>
    </lineage>
</organism>
<proteinExistence type="predicted"/>
<protein>
    <submittedName>
        <fullName evidence="1">Uncharacterized protein</fullName>
    </submittedName>
</protein>
<sequence>MLAHDFLKKNDRDFVPASSRQVFFIKLIFFIFFRSAWYFLILIMAKICRCTGIFFTDILAKQVHVIGLLWFAKAIASAVLLPTQKPFSSGRSIRKSLQVRIAQLALFNTLVEIIWFYGITFCGPFRSILVFEQSPTVLLVALMFLVNGGGNAAKMRGVFYLCVGWIVLFFMDSDASNAPNHSEAYKHQNGLNHIFYHILGWFGISDHCGGVLLLMLAVIFRMVYDSNFRHLAVEIGGPKRLYAMICVLSSMLLTPFAVLSLVLSSSSIGSYFEFPLLLFMSTAFVMIVDFYAEHICFQHVADPVMAIARWSPITMFLASLLITWLWVDGSATGSHTISAGSLIAVACFCLASYVFTSQDSPRSMGGHFIGISEEGMPLYTHGEAFLHKTSRFLYFLLNRINYLSSLLHFFHETITEILANSDSRRIFWFLCANLAFCGVEFLYGFLTNSLGLISDGFHMLFDCSALVMGLVASVMARWTASRHFSYGYGRVEVLSGFINALFLIVIAMFIFLEALERLYDPPDVHTDKLLFVAVAGLLVNLFGMYAFHGGHGHSHGGGHGHSHGGGHGHSHSSSDGGDHGHSHGGNANMQGNFLIKILLKLFLGVFLHVLADTLGSVFVIASTLLIQNFGWQWVDPLCSLILSLLILGSVIPLLKSSSSVLLQSIPDGLDESSYERISNEIRAIDGVLDFSDFHCWQLKAGTNYCSIHIQAHPQSNEQLLRHQVQQLLLKRHQLKQITVQVEKENALLLKSSNKFQQQNPNENSTSFHLKIEN</sequence>
<dbReference type="EMBL" id="CAVMJV010000156">
    <property type="protein sequence ID" value="CAK5116085.1"/>
    <property type="molecule type" value="Genomic_DNA"/>
</dbReference>
<comment type="caution">
    <text evidence="1">The sequence shown here is derived from an EMBL/GenBank/DDBJ whole genome shotgun (WGS) entry which is preliminary data.</text>
</comment>
<name>A0ACB1B0A0_MELEN</name>
<evidence type="ECO:0000313" key="2">
    <source>
        <dbReference type="Proteomes" id="UP001497535"/>
    </source>
</evidence>
<evidence type="ECO:0000313" key="1">
    <source>
        <dbReference type="EMBL" id="CAK5116085.1"/>
    </source>
</evidence>
<accession>A0ACB1B0A0</accession>
<dbReference type="Proteomes" id="UP001497535">
    <property type="component" value="Unassembled WGS sequence"/>
</dbReference>